<evidence type="ECO:0000256" key="2">
    <source>
        <dbReference type="ARBA" id="ARBA00012916"/>
    </source>
</evidence>
<dbReference type="Proteomes" id="UP000516380">
    <property type="component" value="Chromosome"/>
</dbReference>
<evidence type="ECO:0000256" key="1">
    <source>
        <dbReference type="ARBA" id="ARBA00001031"/>
    </source>
</evidence>
<evidence type="ECO:0000256" key="3">
    <source>
        <dbReference type="ARBA" id="ARBA00016090"/>
    </source>
</evidence>
<feature type="domain" description="SIS" evidence="4">
    <location>
        <begin position="1"/>
        <end position="125"/>
    </location>
</feature>
<dbReference type="PANTHER" id="PTHR10937">
    <property type="entry name" value="GLUCOSAMINE--FRUCTOSE-6-PHOSPHATE AMINOTRANSFERASE, ISOMERIZING"/>
    <property type="match status" value="1"/>
</dbReference>
<dbReference type="InterPro" id="IPR001347">
    <property type="entry name" value="SIS_dom"/>
</dbReference>
<evidence type="ECO:0000313" key="6">
    <source>
        <dbReference type="Proteomes" id="UP000516380"/>
    </source>
</evidence>
<dbReference type="GO" id="GO:0004360">
    <property type="term" value="F:glutamine-fructose-6-phosphate transaminase (isomerizing) activity"/>
    <property type="evidence" value="ECO:0007669"/>
    <property type="project" value="UniProtKB-EC"/>
</dbReference>
<dbReference type="GO" id="GO:0006487">
    <property type="term" value="P:protein N-linked glycosylation"/>
    <property type="evidence" value="ECO:0007669"/>
    <property type="project" value="TreeGrafter"/>
</dbReference>
<keyword evidence="6" id="KW-1185">Reference proteome</keyword>
<dbReference type="CDD" id="cd05009">
    <property type="entry name" value="SIS_GlmS_GlmD_2"/>
    <property type="match status" value="1"/>
</dbReference>
<organism evidence="5 6">
    <name type="scientific">Mycobacterium kansasii</name>
    <dbReference type="NCBI Taxonomy" id="1768"/>
    <lineage>
        <taxon>Bacteria</taxon>
        <taxon>Bacillati</taxon>
        <taxon>Actinomycetota</taxon>
        <taxon>Actinomycetes</taxon>
        <taxon>Mycobacteriales</taxon>
        <taxon>Mycobacteriaceae</taxon>
        <taxon>Mycobacterium</taxon>
    </lineage>
</organism>
<dbReference type="GO" id="GO:0097367">
    <property type="term" value="F:carbohydrate derivative binding"/>
    <property type="evidence" value="ECO:0007669"/>
    <property type="project" value="InterPro"/>
</dbReference>
<reference evidence="5 6" key="1">
    <citation type="submission" date="2020-07" db="EMBL/GenBank/DDBJ databases">
        <title>Mycobacterium kansasii (former subtype) with zoonotic potential isolated from diseased indoor pet cat, Japan.</title>
        <authorList>
            <person name="Fukano H."/>
            <person name="Terazono T."/>
            <person name="Hoshino Y."/>
        </authorList>
    </citation>
    <scope>NUCLEOTIDE SEQUENCE [LARGE SCALE GENOMIC DNA]</scope>
    <source>
        <strain evidence="5 6">Kuro-I</strain>
    </source>
</reference>
<dbReference type="InterPro" id="IPR035490">
    <property type="entry name" value="GlmS/FrlB_SIS"/>
</dbReference>
<dbReference type="InterPro" id="IPR046348">
    <property type="entry name" value="SIS_dom_sf"/>
</dbReference>
<dbReference type="GO" id="GO:0006002">
    <property type="term" value="P:fructose 6-phosphate metabolic process"/>
    <property type="evidence" value="ECO:0007669"/>
    <property type="project" value="TreeGrafter"/>
</dbReference>
<dbReference type="GO" id="GO:0005829">
    <property type="term" value="C:cytosol"/>
    <property type="evidence" value="ECO:0007669"/>
    <property type="project" value="TreeGrafter"/>
</dbReference>
<protein>
    <recommendedName>
        <fullName evidence="3">Glutamine--fructose-6-phosphate aminotransferase [isomerizing]</fullName>
        <ecNumber evidence="2">2.6.1.16</ecNumber>
    </recommendedName>
</protein>
<proteinExistence type="predicted"/>
<name>A0A7G1IM60_MYCKA</name>
<accession>A0A7G1IM60</accession>
<dbReference type="EC" id="2.6.1.16" evidence="2"/>
<evidence type="ECO:0000259" key="4">
    <source>
        <dbReference type="PROSITE" id="PS51464"/>
    </source>
</evidence>
<dbReference type="EMBL" id="AP023343">
    <property type="protein sequence ID" value="BCI90983.1"/>
    <property type="molecule type" value="Genomic_DNA"/>
</dbReference>
<comment type="catalytic activity">
    <reaction evidence="1">
        <text>D-fructose 6-phosphate + L-glutamine = D-glucosamine 6-phosphate + L-glutamate</text>
        <dbReference type="Rhea" id="RHEA:13237"/>
        <dbReference type="ChEBI" id="CHEBI:29985"/>
        <dbReference type="ChEBI" id="CHEBI:58359"/>
        <dbReference type="ChEBI" id="CHEBI:58725"/>
        <dbReference type="ChEBI" id="CHEBI:61527"/>
        <dbReference type="EC" id="2.6.1.16"/>
    </reaction>
</comment>
<dbReference type="Gene3D" id="3.40.50.10490">
    <property type="entry name" value="Glucose-6-phosphate isomerase like protein, domain 1"/>
    <property type="match status" value="1"/>
</dbReference>
<dbReference type="SUPFAM" id="SSF53697">
    <property type="entry name" value="SIS domain"/>
    <property type="match status" value="1"/>
</dbReference>
<dbReference type="PROSITE" id="PS51464">
    <property type="entry name" value="SIS"/>
    <property type="match status" value="1"/>
</dbReference>
<gene>
    <name evidence="5" type="ORF">NIIDMKKI_61890</name>
</gene>
<dbReference type="GO" id="GO:0006047">
    <property type="term" value="P:UDP-N-acetylglucosamine metabolic process"/>
    <property type="evidence" value="ECO:0007669"/>
    <property type="project" value="TreeGrafter"/>
</dbReference>
<dbReference type="PANTHER" id="PTHR10937:SF0">
    <property type="entry name" value="GLUTAMINE--FRUCTOSE-6-PHOSPHATE TRANSAMINASE (ISOMERIZING)"/>
    <property type="match status" value="1"/>
</dbReference>
<sequence>MALEGALKLKELAYMHAEGFAAGELKHGPIALIEDDLPVIVIMPSPKGSATLHAKLLSNIREIQTRGAVTIVIAEEGDDTVRPYADHLIEIPAVSTLLQPLLSTIPLQVFAAAVAQARGYDVDKPRNLAKSVTVE</sequence>
<evidence type="ECO:0000313" key="5">
    <source>
        <dbReference type="EMBL" id="BCI90983.1"/>
    </source>
</evidence>
<dbReference type="AlphaFoldDB" id="A0A7G1IM60"/>
<dbReference type="Pfam" id="PF01380">
    <property type="entry name" value="SIS"/>
    <property type="match status" value="1"/>
</dbReference>